<evidence type="ECO:0000313" key="2">
    <source>
        <dbReference type="Proteomes" id="UP001642484"/>
    </source>
</evidence>
<dbReference type="Pfam" id="PF03567">
    <property type="entry name" value="Sulfotransfer_2"/>
    <property type="match status" value="1"/>
</dbReference>
<sequence>MKEAYYEDAGLDTEVLLLQLEKEFRDRQVKRERSLCYWERMHMGMMDHKRHRNSKLLDWRWWLTLKYHGKLRMFASGSLEDELRRSILLWQKELDAKSILARRAAKRAADKARKNAESNSLAGRWKRLRSSSGKISGPRPPSLGGRWLIPLEMLDAVMDLLHPAPVRMRAANHFDLWLDLLAASQTQEVMLEGTRQPLGRILLLRRADSVRGTAWEVDPVLQHFVRASPSSSLRILTDSWVLHLAAAPLAAPVGPWPPRAALAAERRLRAGARGAWAGEELYSHGAAACRIARSRRHPGVLVHDNCHGEDWESRRQGDWFHCPLNVPLAIMATSKSGSTATARWALQMDYPKGRDFALMASTWSPHAGSSKRRFLDWGARWLWRGEDPTNANEESLERLRRLAQPQRFGDDTLAVPRWSGLTCCRFGHGRLKVLVVRNPYARFISAYREMFLAHPGRGSAVAQGFLQRNSSVEFDFRSFLAFLATADFVHALHGPPDEQLRILFATGEGRWETTWMTRLELHSVKVHAGPVSELNRSGLWSEGLHLVHLERLQADLERLELRLCRELGYCRPLPPLLPANRGAKRRATARGTATGVLWRRALQVQQVRLLQRYQRDFELLGYSMDIGRLYEVGG</sequence>
<evidence type="ECO:0008006" key="3">
    <source>
        <dbReference type="Google" id="ProtNLM"/>
    </source>
</evidence>
<evidence type="ECO:0000313" key="1">
    <source>
        <dbReference type="EMBL" id="CAK9006694.1"/>
    </source>
</evidence>
<dbReference type="InterPro" id="IPR005331">
    <property type="entry name" value="Sulfotransferase"/>
</dbReference>
<gene>
    <name evidence="1" type="ORF">CCMP2556_LOCUS8526</name>
</gene>
<accession>A0ABP0IXA5</accession>
<dbReference type="Gene3D" id="3.40.50.300">
    <property type="entry name" value="P-loop containing nucleotide triphosphate hydrolases"/>
    <property type="match status" value="1"/>
</dbReference>
<keyword evidence="2" id="KW-1185">Reference proteome</keyword>
<dbReference type="Proteomes" id="UP001642484">
    <property type="component" value="Unassembled WGS sequence"/>
</dbReference>
<name>A0ABP0IXA5_9DINO</name>
<proteinExistence type="predicted"/>
<dbReference type="EMBL" id="CAXAMN010003891">
    <property type="protein sequence ID" value="CAK9006694.1"/>
    <property type="molecule type" value="Genomic_DNA"/>
</dbReference>
<organism evidence="1 2">
    <name type="scientific">Durusdinium trenchii</name>
    <dbReference type="NCBI Taxonomy" id="1381693"/>
    <lineage>
        <taxon>Eukaryota</taxon>
        <taxon>Sar</taxon>
        <taxon>Alveolata</taxon>
        <taxon>Dinophyceae</taxon>
        <taxon>Suessiales</taxon>
        <taxon>Symbiodiniaceae</taxon>
        <taxon>Durusdinium</taxon>
    </lineage>
</organism>
<dbReference type="SUPFAM" id="SSF52540">
    <property type="entry name" value="P-loop containing nucleoside triphosphate hydrolases"/>
    <property type="match status" value="1"/>
</dbReference>
<protein>
    <recommendedName>
        <fullName evidence="3">Sulfotransferase domain-containing protein</fullName>
    </recommendedName>
</protein>
<comment type="caution">
    <text evidence="1">The sequence shown here is derived from an EMBL/GenBank/DDBJ whole genome shotgun (WGS) entry which is preliminary data.</text>
</comment>
<dbReference type="InterPro" id="IPR027417">
    <property type="entry name" value="P-loop_NTPase"/>
</dbReference>
<reference evidence="1 2" key="1">
    <citation type="submission" date="2024-02" db="EMBL/GenBank/DDBJ databases">
        <authorList>
            <person name="Chen Y."/>
            <person name="Shah S."/>
            <person name="Dougan E. K."/>
            <person name="Thang M."/>
            <person name="Chan C."/>
        </authorList>
    </citation>
    <scope>NUCLEOTIDE SEQUENCE [LARGE SCALE GENOMIC DNA]</scope>
</reference>